<proteinExistence type="predicted"/>
<sequence>MSGFEIAGMVLGALPLVISALEHYANGINTAKRFWRYKSEVRWLILQIKTEEGIFVNTIEQLLTGILRIEQMTEFIAGGKFWQEAGIELALKNRLRGAYEIYVDNVRGLESALQRMMKKLALDSDGKPQFTDPSLFKQEYKRLKFGISKSEYDEQLSALKNYNQALTRLTKQSLELEPSRAAKRSCPNFNALQSYARTLFETLRSGLRCNCGGHAVKLRLESRAQRIVQGEDLLEHTPFRVIFTYATDAGTLLTHSSFWNWTEADIRCIPMVADKPKQVHLAPCINDASPQPRAARRVKFSRVQAHQSNSSTTVTDAQQQVTVDSVPTPEQIQDLCKAVVALQQPQRDLCIGYLIDSVKRKHAIYPLESPSNCNQQQWTAYSLREVLTQRTNIGRRLTKHDKLRVAVDLASSVLQLYKTPWLDEQWSDNDVYFIHRPGVPLSVYEHPFVYRRLPSSPGSLSVSTSQQAAYRVIRNQTLFTLGILLIELLYGKPIEELQTPRDLDCQGTPGIAWCTAERLIKEELEFEAGPRYLDAVRRCIRCDFNRKESSLDDKDFQQAVFDGVVAPLERTLQQFISLD</sequence>
<keyword evidence="1" id="KW-0732">Signal</keyword>
<evidence type="ECO:0000256" key="1">
    <source>
        <dbReference type="SAM" id="SignalP"/>
    </source>
</evidence>
<evidence type="ECO:0000313" key="3">
    <source>
        <dbReference type="EMBL" id="KAF1941763.1"/>
    </source>
</evidence>
<evidence type="ECO:0000259" key="2">
    <source>
        <dbReference type="Pfam" id="PF24476"/>
    </source>
</evidence>
<name>A0A6A5SNM5_9PLEO</name>
<reference evidence="3" key="1">
    <citation type="journal article" date="2020" name="Stud. Mycol.">
        <title>101 Dothideomycetes genomes: a test case for predicting lifestyles and emergence of pathogens.</title>
        <authorList>
            <person name="Haridas S."/>
            <person name="Albert R."/>
            <person name="Binder M."/>
            <person name="Bloem J."/>
            <person name="Labutti K."/>
            <person name="Salamov A."/>
            <person name="Andreopoulos B."/>
            <person name="Baker S."/>
            <person name="Barry K."/>
            <person name="Bills G."/>
            <person name="Bluhm B."/>
            <person name="Cannon C."/>
            <person name="Castanera R."/>
            <person name="Culley D."/>
            <person name="Daum C."/>
            <person name="Ezra D."/>
            <person name="Gonzalez J."/>
            <person name="Henrissat B."/>
            <person name="Kuo A."/>
            <person name="Liang C."/>
            <person name="Lipzen A."/>
            <person name="Lutzoni F."/>
            <person name="Magnuson J."/>
            <person name="Mondo S."/>
            <person name="Nolan M."/>
            <person name="Ohm R."/>
            <person name="Pangilinan J."/>
            <person name="Park H.-J."/>
            <person name="Ramirez L."/>
            <person name="Alfaro M."/>
            <person name="Sun H."/>
            <person name="Tritt A."/>
            <person name="Yoshinaga Y."/>
            <person name="Zwiers L.-H."/>
            <person name="Turgeon B."/>
            <person name="Goodwin S."/>
            <person name="Spatafora J."/>
            <person name="Crous P."/>
            <person name="Grigoriev I."/>
        </authorList>
    </citation>
    <scope>NUCLEOTIDE SEQUENCE</scope>
    <source>
        <strain evidence="3">CBS 161.51</strain>
    </source>
</reference>
<protein>
    <recommendedName>
        <fullName evidence="2">DUF7580 domain-containing protein</fullName>
    </recommendedName>
</protein>
<dbReference type="Pfam" id="PF24476">
    <property type="entry name" value="DUF7580"/>
    <property type="match status" value="1"/>
</dbReference>
<dbReference type="Proteomes" id="UP000800038">
    <property type="component" value="Unassembled WGS sequence"/>
</dbReference>
<dbReference type="AlphaFoldDB" id="A0A6A5SNM5"/>
<dbReference type="InterPro" id="IPR056002">
    <property type="entry name" value="DUF7580"/>
</dbReference>
<feature type="signal peptide" evidence="1">
    <location>
        <begin position="1"/>
        <end position="27"/>
    </location>
</feature>
<organism evidence="3 4">
    <name type="scientific">Clathrospora elynae</name>
    <dbReference type="NCBI Taxonomy" id="706981"/>
    <lineage>
        <taxon>Eukaryota</taxon>
        <taxon>Fungi</taxon>
        <taxon>Dikarya</taxon>
        <taxon>Ascomycota</taxon>
        <taxon>Pezizomycotina</taxon>
        <taxon>Dothideomycetes</taxon>
        <taxon>Pleosporomycetidae</taxon>
        <taxon>Pleosporales</taxon>
        <taxon>Diademaceae</taxon>
        <taxon>Clathrospora</taxon>
    </lineage>
</organism>
<feature type="domain" description="DUF7580" evidence="2">
    <location>
        <begin position="192"/>
        <end position="574"/>
    </location>
</feature>
<gene>
    <name evidence="3" type="ORF">EJ02DRAFT_191853</name>
</gene>
<feature type="chain" id="PRO_5025610225" description="DUF7580 domain-containing protein" evidence="1">
    <location>
        <begin position="28"/>
        <end position="579"/>
    </location>
</feature>
<accession>A0A6A5SNM5</accession>
<dbReference type="OrthoDB" id="3565018at2759"/>
<dbReference type="PANTHER" id="PTHR35186:SF4">
    <property type="entry name" value="PRION-INHIBITION AND PROPAGATION HELO DOMAIN-CONTAINING PROTEIN"/>
    <property type="match status" value="1"/>
</dbReference>
<keyword evidence="4" id="KW-1185">Reference proteome</keyword>
<dbReference type="PANTHER" id="PTHR35186">
    <property type="entry name" value="ANK_REP_REGION DOMAIN-CONTAINING PROTEIN"/>
    <property type="match status" value="1"/>
</dbReference>
<evidence type="ECO:0000313" key="4">
    <source>
        <dbReference type="Proteomes" id="UP000800038"/>
    </source>
</evidence>
<dbReference type="EMBL" id="ML976043">
    <property type="protein sequence ID" value="KAF1941763.1"/>
    <property type="molecule type" value="Genomic_DNA"/>
</dbReference>